<evidence type="ECO:0000256" key="2">
    <source>
        <dbReference type="RuleBase" id="RU361163"/>
    </source>
</evidence>
<evidence type="ECO:0000313" key="4">
    <source>
        <dbReference type="EMBL" id="KAK3939333.1"/>
    </source>
</evidence>
<sequence>MLFSARNLVLGLWLAHVSSCAYNATVCGSAPYTSPNGDLNFNANAWNADSQGFSCLSVQTSPPAFDSTWAWSSNPNQVHSYPHVKFKLPDLPVLLSNISALSLSAQWSMGPGSTPLPALSVDISGLADADTTANVAFDMFADPNPANAQNETLAATEIMIWLGYVGTPVPLGFSSKRTCFNQMLGTLEFILYQGKNSRGTDVFTWMATTNETSFSAEISPLLQYLWRNGLVPSNSSLGLVEFGSEAYHSESNVTFSATSFDAELVTGAAPNLTIASLPTACSDAGSARRQGSWLLSRVSILGILGYVLYLI</sequence>
<evidence type="ECO:0000256" key="1">
    <source>
        <dbReference type="ARBA" id="ARBA00005519"/>
    </source>
</evidence>
<comment type="caution">
    <text evidence="4">The sequence shown here is derived from an EMBL/GenBank/DDBJ whole genome shotgun (WGS) entry which is preliminary data.</text>
</comment>
<keyword evidence="3" id="KW-0732">Signal</keyword>
<keyword evidence="2" id="KW-0326">Glycosidase</keyword>
<dbReference type="GO" id="GO:0000272">
    <property type="term" value="P:polysaccharide catabolic process"/>
    <property type="evidence" value="ECO:0007669"/>
    <property type="project" value="UniProtKB-KW"/>
</dbReference>
<keyword evidence="2" id="KW-0378">Hydrolase</keyword>
<dbReference type="InterPro" id="IPR013320">
    <property type="entry name" value="ConA-like_dom_sf"/>
</dbReference>
<name>A0AAN6S459_9PEZI</name>
<feature type="signal peptide" evidence="3">
    <location>
        <begin position="1"/>
        <end position="20"/>
    </location>
</feature>
<comment type="similarity">
    <text evidence="1 2">Belongs to the glycosyl hydrolase 12 (cellulase H) family.</text>
</comment>
<proteinExistence type="inferred from homology"/>
<gene>
    <name evidence="4" type="ORF">QBC46DRAFT_150804</name>
</gene>
<accession>A0AAN6S459</accession>
<dbReference type="AlphaFoldDB" id="A0AAN6S459"/>
<dbReference type="Proteomes" id="UP001303473">
    <property type="component" value="Unassembled WGS sequence"/>
</dbReference>
<keyword evidence="2" id="KW-0624">Polysaccharide degradation</keyword>
<organism evidence="4 5">
    <name type="scientific">Diplogelasinospora grovesii</name>
    <dbReference type="NCBI Taxonomy" id="303347"/>
    <lineage>
        <taxon>Eukaryota</taxon>
        <taxon>Fungi</taxon>
        <taxon>Dikarya</taxon>
        <taxon>Ascomycota</taxon>
        <taxon>Pezizomycotina</taxon>
        <taxon>Sordariomycetes</taxon>
        <taxon>Sordariomycetidae</taxon>
        <taxon>Sordariales</taxon>
        <taxon>Diplogelasinosporaceae</taxon>
        <taxon>Diplogelasinospora</taxon>
    </lineage>
</organism>
<feature type="chain" id="PRO_5043028196" evidence="3">
    <location>
        <begin position="21"/>
        <end position="311"/>
    </location>
</feature>
<evidence type="ECO:0000313" key="5">
    <source>
        <dbReference type="Proteomes" id="UP001303473"/>
    </source>
</evidence>
<reference evidence="5" key="1">
    <citation type="journal article" date="2023" name="Mol. Phylogenet. Evol.">
        <title>Genome-scale phylogeny and comparative genomics of the fungal order Sordariales.</title>
        <authorList>
            <person name="Hensen N."/>
            <person name="Bonometti L."/>
            <person name="Westerberg I."/>
            <person name="Brannstrom I.O."/>
            <person name="Guillou S."/>
            <person name="Cros-Aarteil S."/>
            <person name="Calhoun S."/>
            <person name="Haridas S."/>
            <person name="Kuo A."/>
            <person name="Mondo S."/>
            <person name="Pangilinan J."/>
            <person name="Riley R."/>
            <person name="LaButti K."/>
            <person name="Andreopoulos B."/>
            <person name="Lipzen A."/>
            <person name="Chen C."/>
            <person name="Yan M."/>
            <person name="Daum C."/>
            <person name="Ng V."/>
            <person name="Clum A."/>
            <person name="Steindorff A."/>
            <person name="Ohm R.A."/>
            <person name="Martin F."/>
            <person name="Silar P."/>
            <person name="Natvig D.O."/>
            <person name="Lalanne C."/>
            <person name="Gautier V."/>
            <person name="Ament-Velasquez S.L."/>
            <person name="Kruys A."/>
            <person name="Hutchinson M.I."/>
            <person name="Powell A.J."/>
            <person name="Barry K."/>
            <person name="Miller A.N."/>
            <person name="Grigoriev I.V."/>
            <person name="Debuchy R."/>
            <person name="Gladieux P."/>
            <person name="Hiltunen Thoren M."/>
            <person name="Johannesson H."/>
        </authorList>
    </citation>
    <scope>NUCLEOTIDE SEQUENCE [LARGE SCALE GENOMIC DNA]</scope>
    <source>
        <strain evidence="5">CBS 340.73</strain>
    </source>
</reference>
<dbReference type="PANTHER" id="PTHR34002:SF11">
    <property type="entry name" value="CONCANAVALIN A-LIKE LECTIN_GLUCANASE"/>
    <property type="match status" value="1"/>
</dbReference>
<dbReference type="PANTHER" id="PTHR34002">
    <property type="entry name" value="BLR1656 PROTEIN"/>
    <property type="match status" value="1"/>
</dbReference>
<dbReference type="InterPro" id="IPR002594">
    <property type="entry name" value="GH12"/>
</dbReference>
<dbReference type="SUPFAM" id="SSF49899">
    <property type="entry name" value="Concanavalin A-like lectins/glucanases"/>
    <property type="match status" value="1"/>
</dbReference>
<evidence type="ECO:0000256" key="3">
    <source>
        <dbReference type="SAM" id="SignalP"/>
    </source>
</evidence>
<dbReference type="Pfam" id="PF01670">
    <property type="entry name" value="Glyco_hydro_12"/>
    <property type="match status" value="1"/>
</dbReference>
<dbReference type="InterPro" id="IPR013319">
    <property type="entry name" value="GH11/12"/>
</dbReference>
<keyword evidence="2" id="KW-0119">Carbohydrate metabolism</keyword>
<dbReference type="Gene3D" id="2.60.120.180">
    <property type="match status" value="1"/>
</dbReference>
<keyword evidence="5" id="KW-1185">Reference proteome</keyword>
<dbReference type="GO" id="GO:0008810">
    <property type="term" value="F:cellulase activity"/>
    <property type="evidence" value="ECO:0007669"/>
    <property type="project" value="InterPro"/>
</dbReference>
<dbReference type="EMBL" id="MU853813">
    <property type="protein sequence ID" value="KAK3939333.1"/>
    <property type="molecule type" value="Genomic_DNA"/>
</dbReference>
<protein>
    <submittedName>
        <fullName evidence="4">Concanavalin A-like lectin/glucanase domain-containing protein</fullName>
    </submittedName>
</protein>